<name>I4AGZ8_BERLS</name>
<dbReference type="AlphaFoldDB" id="I4AGZ8"/>
<evidence type="ECO:0000313" key="1">
    <source>
        <dbReference type="EMBL" id="AFM03233.1"/>
    </source>
</evidence>
<dbReference type="KEGG" id="fli:Fleli_0773"/>
<sequence length="439" mass="48888" precursor="true">MRFLTKNFKITFLFLYIYPVLLFNTAFAQQSQSELLKDFTATSLNVFKLTEPKYHKYVFQKVSKPWPITIEKNGNTISKVIINRAGIIEEPYEADLEEHSAYFKDIKHRVVFIDDNFYYIKWSGGKATIKYILSENESVDKDHAKHISKIENYIRRTVAAQSEDRAEIAVEKEKQAAADKIANSLKGKKVKSIAVKWIGNTDKTGHLVKVNYGIEAYLTDGRTLSTSNLGGKMPWDDFKITVKGAEYGQEMITIAQNADVIPNDNVVMTVQSKFLSNIKTTAKLPVHYNEGLHVNFMGENGGIVHLTVSAGYRGNDGKTLQIYVKQVTTANGDKVNQIEIKDVFAGKIVRRLKMNPNATLIINNWGGNGSYGRGSTRGGNGGNGGSVTITKATNVQKFTYVVNNNGGSGGNHEDYNSYDGKRGSKGTIIESFGSVNFNW</sequence>
<dbReference type="EMBL" id="CP003345">
    <property type="protein sequence ID" value="AFM03233.1"/>
    <property type="molecule type" value="Genomic_DNA"/>
</dbReference>
<evidence type="ECO:0000313" key="2">
    <source>
        <dbReference type="Proteomes" id="UP000006054"/>
    </source>
</evidence>
<dbReference type="Proteomes" id="UP000006054">
    <property type="component" value="Chromosome"/>
</dbReference>
<proteinExistence type="predicted"/>
<dbReference type="OrthoDB" id="1418746at2"/>
<organism evidence="1 2">
    <name type="scientific">Bernardetia litoralis (strain ATCC 23117 / DSM 6794 / NBRC 15988 / NCIMB 1366 / Fx l1 / Sio-4)</name>
    <name type="common">Flexibacter litoralis</name>
    <dbReference type="NCBI Taxonomy" id="880071"/>
    <lineage>
        <taxon>Bacteria</taxon>
        <taxon>Pseudomonadati</taxon>
        <taxon>Bacteroidota</taxon>
        <taxon>Cytophagia</taxon>
        <taxon>Cytophagales</taxon>
        <taxon>Bernardetiaceae</taxon>
        <taxon>Bernardetia</taxon>
    </lineage>
</organism>
<dbReference type="RefSeq" id="WP_014796691.1">
    <property type="nucleotide sequence ID" value="NC_018018.1"/>
</dbReference>
<reference evidence="2" key="1">
    <citation type="submission" date="2012-06" db="EMBL/GenBank/DDBJ databases">
        <title>The complete genome of Flexibacter litoralis DSM 6794.</title>
        <authorList>
            <person name="Lucas S."/>
            <person name="Copeland A."/>
            <person name="Lapidus A."/>
            <person name="Glavina del Rio T."/>
            <person name="Dalin E."/>
            <person name="Tice H."/>
            <person name="Bruce D."/>
            <person name="Goodwin L."/>
            <person name="Pitluck S."/>
            <person name="Peters L."/>
            <person name="Ovchinnikova G."/>
            <person name="Lu M."/>
            <person name="Kyrpides N."/>
            <person name="Mavromatis K."/>
            <person name="Ivanova N."/>
            <person name="Brettin T."/>
            <person name="Detter J.C."/>
            <person name="Han C."/>
            <person name="Larimer F."/>
            <person name="Land M."/>
            <person name="Hauser L."/>
            <person name="Markowitz V."/>
            <person name="Cheng J.-F."/>
            <person name="Hugenholtz P."/>
            <person name="Woyke T."/>
            <person name="Wu D."/>
            <person name="Spring S."/>
            <person name="Lang E."/>
            <person name="Kopitz M."/>
            <person name="Brambilla E."/>
            <person name="Klenk H.-P."/>
            <person name="Eisen J.A."/>
        </authorList>
    </citation>
    <scope>NUCLEOTIDE SEQUENCE [LARGE SCALE GENOMIC DNA]</scope>
    <source>
        <strain evidence="2">ATCC 23117 / DSM 6794 / NBRC 15988 / NCIMB 1366 / Sio-4</strain>
    </source>
</reference>
<dbReference type="PATRIC" id="fig|880071.3.peg.746"/>
<keyword evidence="2" id="KW-1185">Reference proteome</keyword>
<dbReference type="STRING" id="880071.Fleli_0773"/>
<gene>
    <name evidence="1" type="ordered locus">Fleli_0773</name>
</gene>
<accession>I4AGZ8</accession>
<dbReference type="HOGENOM" id="CLU_623681_0_0_10"/>
<protein>
    <submittedName>
        <fullName evidence="1">Uncharacterized protein</fullName>
    </submittedName>
</protein>